<dbReference type="Pfam" id="PF15238">
    <property type="entry name" value="TEADIR3"/>
    <property type="match status" value="1"/>
</dbReference>
<protein>
    <submittedName>
        <fullName evidence="1">Uncharacterized protein</fullName>
    </submittedName>
</protein>
<reference evidence="1 2" key="1">
    <citation type="submission" date="2024-11" db="EMBL/GenBank/DDBJ databases">
        <title>Chromosome-level genome assembly of the freshwater bivalve Anodonta woodiana.</title>
        <authorList>
            <person name="Chen X."/>
        </authorList>
    </citation>
    <scope>NUCLEOTIDE SEQUENCE [LARGE SCALE GENOMIC DNA]</scope>
    <source>
        <strain evidence="1">MN2024</strain>
        <tissue evidence="1">Gills</tissue>
    </source>
</reference>
<accession>A0ABD3WLV2</accession>
<comment type="caution">
    <text evidence="1">The sequence shown here is derived from an EMBL/GenBank/DDBJ whole genome shotgun (WGS) entry which is preliminary data.</text>
</comment>
<evidence type="ECO:0000313" key="1">
    <source>
        <dbReference type="EMBL" id="KAL3874939.1"/>
    </source>
</evidence>
<proteinExistence type="predicted"/>
<sequence>MEKVELCINNGKNDATSGKDDDTKANRVTQAVPLRQRQLPSSFWEEPNRPQLRGDVPNVYNPLRNQESVINISNKHSYPVFDGSNRIHFSYCCVCCANAGTGRDGHLCHELHYRDPSQAFVPLPLDLTEKTELARHWVIPSGIHSWTRSQPCIQTFPARRVSTHAQRYHPFLNK</sequence>
<dbReference type="InterPro" id="IPR053819">
    <property type="entry name" value="TEADIR3_omega_loop"/>
</dbReference>
<keyword evidence="2" id="KW-1185">Reference proteome</keyword>
<evidence type="ECO:0000313" key="2">
    <source>
        <dbReference type="Proteomes" id="UP001634394"/>
    </source>
</evidence>
<organism evidence="1 2">
    <name type="scientific">Sinanodonta woodiana</name>
    <name type="common">Chinese pond mussel</name>
    <name type="synonym">Anodonta woodiana</name>
    <dbReference type="NCBI Taxonomy" id="1069815"/>
    <lineage>
        <taxon>Eukaryota</taxon>
        <taxon>Metazoa</taxon>
        <taxon>Spiralia</taxon>
        <taxon>Lophotrochozoa</taxon>
        <taxon>Mollusca</taxon>
        <taxon>Bivalvia</taxon>
        <taxon>Autobranchia</taxon>
        <taxon>Heteroconchia</taxon>
        <taxon>Palaeoheterodonta</taxon>
        <taxon>Unionida</taxon>
        <taxon>Unionoidea</taxon>
        <taxon>Unionidae</taxon>
        <taxon>Unioninae</taxon>
        <taxon>Sinanodonta</taxon>
    </lineage>
</organism>
<dbReference type="EMBL" id="JBJQND010000006">
    <property type="protein sequence ID" value="KAL3874939.1"/>
    <property type="molecule type" value="Genomic_DNA"/>
</dbReference>
<gene>
    <name evidence="1" type="ORF">ACJMK2_037891</name>
</gene>
<name>A0ABD3WLV2_SINWO</name>
<dbReference type="Proteomes" id="UP001634394">
    <property type="component" value="Unassembled WGS sequence"/>
</dbReference>
<dbReference type="AlphaFoldDB" id="A0ABD3WLV2"/>